<organism evidence="1 2">
    <name type="scientific">Conidiobolus coronatus (strain ATCC 28846 / CBS 209.66 / NRRL 28638)</name>
    <name type="common">Delacroixia coronata</name>
    <dbReference type="NCBI Taxonomy" id="796925"/>
    <lineage>
        <taxon>Eukaryota</taxon>
        <taxon>Fungi</taxon>
        <taxon>Fungi incertae sedis</taxon>
        <taxon>Zoopagomycota</taxon>
        <taxon>Entomophthoromycotina</taxon>
        <taxon>Entomophthoromycetes</taxon>
        <taxon>Entomophthorales</taxon>
        <taxon>Ancylistaceae</taxon>
        <taxon>Conidiobolus</taxon>
    </lineage>
</organism>
<dbReference type="EMBL" id="KQ964521">
    <property type="protein sequence ID" value="KXN69852.1"/>
    <property type="molecule type" value="Genomic_DNA"/>
</dbReference>
<evidence type="ECO:0000313" key="1">
    <source>
        <dbReference type="EMBL" id="KXN69852.1"/>
    </source>
</evidence>
<keyword evidence="2" id="KW-1185">Reference proteome</keyword>
<evidence type="ECO:0000313" key="2">
    <source>
        <dbReference type="Proteomes" id="UP000070444"/>
    </source>
</evidence>
<protein>
    <recommendedName>
        <fullName evidence="3">DNA/RNA-binding protein Alba-like domain-containing protein</fullName>
    </recommendedName>
</protein>
<gene>
    <name evidence="1" type="ORF">CONCODRAFT_79106</name>
</gene>
<feature type="non-terminal residue" evidence="1">
    <location>
        <position position="1"/>
    </location>
</feature>
<dbReference type="AlphaFoldDB" id="A0A137P4B2"/>
<name>A0A137P4B2_CONC2</name>
<sequence length="120" mass="13570">KKLQKIEREIKNQEEIDNNNLHSTTTNSNKLETLAKNEIKVTLNNKPNIFLNYASKILQDTEYTSIKLIGESLAIPKVLQIANKLKTSNLKQTIKVENLSGADGKLCPRIVIELVKLNNE</sequence>
<reference evidence="1 2" key="1">
    <citation type="journal article" date="2015" name="Genome Biol. Evol.">
        <title>Phylogenomic analyses indicate that early fungi evolved digesting cell walls of algal ancestors of land plants.</title>
        <authorList>
            <person name="Chang Y."/>
            <person name="Wang S."/>
            <person name="Sekimoto S."/>
            <person name="Aerts A.L."/>
            <person name="Choi C."/>
            <person name="Clum A."/>
            <person name="LaButti K.M."/>
            <person name="Lindquist E.A."/>
            <person name="Yee Ngan C."/>
            <person name="Ohm R.A."/>
            <person name="Salamov A.A."/>
            <person name="Grigoriev I.V."/>
            <person name="Spatafora J.W."/>
            <person name="Berbee M.L."/>
        </authorList>
    </citation>
    <scope>NUCLEOTIDE SEQUENCE [LARGE SCALE GENOMIC DNA]</scope>
    <source>
        <strain evidence="1 2">NRRL 28638</strain>
    </source>
</reference>
<accession>A0A137P4B2</accession>
<dbReference type="Proteomes" id="UP000070444">
    <property type="component" value="Unassembled WGS sequence"/>
</dbReference>
<proteinExistence type="predicted"/>
<evidence type="ECO:0008006" key="3">
    <source>
        <dbReference type="Google" id="ProtNLM"/>
    </source>
</evidence>